<evidence type="ECO:0000313" key="11">
    <source>
        <dbReference type="EMBL" id="TXF12063.1"/>
    </source>
</evidence>
<dbReference type="PANTHER" id="PTHR47861:SF3">
    <property type="entry name" value="FKBP-TYPE PEPTIDYL-PROLYL CIS-TRANS ISOMERASE SLYD"/>
    <property type="match status" value="1"/>
</dbReference>
<evidence type="ECO:0000313" key="12">
    <source>
        <dbReference type="Proteomes" id="UP000321201"/>
    </source>
</evidence>
<comment type="function">
    <text evidence="8">Also involved in hydrogenase metallocenter assembly, probably by participating in the nickel insertion step. This function in hydrogenase biosynthesis requires chaperone activity and the presence of the metal-binding domain, but not PPIase activity.</text>
</comment>
<dbReference type="SUPFAM" id="SSF54534">
    <property type="entry name" value="FKBP-like"/>
    <property type="match status" value="1"/>
</dbReference>
<dbReference type="RefSeq" id="WP_147799556.1">
    <property type="nucleotide sequence ID" value="NZ_VPFL01000008.1"/>
</dbReference>
<dbReference type="OrthoDB" id="3173132at2"/>
<dbReference type="Gene3D" id="3.10.50.40">
    <property type="match status" value="1"/>
</dbReference>
<comment type="subcellular location">
    <subcellularLocation>
        <location evidence="2">Cytoplasm</location>
    </subcellularLocation>
</comment>
<comment type="catalytic activity">
    <reaction evidence="1 9">
        <text>[protein]-peptidylproline (omega=180) = [protein]-peptidylproline (omega=0)</text>
        <dbReference type="Rhea" id="RHEA:16237"/>
        <dbReference type="Rhea" id="RHEA-COMP:10747"/>
        <dbReference type="Rhea" id="RHEA-COMP:10748"/>
        <dbReference type="ChEBI" id="CHEBI:83833"/>
        <dbReference type="ChEBI" id="CHEBI:83834"/>
        <dbReference type="EC" id="5.2.1.8"/>
    </reaction>
</comment>
<organism evidence="11 12">
    <name type="scientific">Pelomicrobium methylotrophicum</name>
    <dbReference type="NCBI Taxonomy" id="2602750"/>
    <lineage>
        <taxon>Bacteria</taxon>
        <taxon>Pseudomonadati</taxon>
        <taxon>Pseudomonadota</taxon>
        <taxon>Hydrogenophilia</taxon>
        <taxon>Hydrogenophilia incertae sedis</taxon>
        <taxon>Pelomicrobium</taxon>
    </lineage>
</organism>
<evidence type="ECO:0000259" key="10">
    <source>
        <dbReference type="PROSITE" id="PS50059"/>
    </source>
</evidence>
<feature type="domain" description="PPIase FKBP-type" evidence="10">
    <location>
        <begin position="9"/>
        <end position="105"/>
    </location>
</feature>
<dbReference type="GO" id="GO:0005737">
    <property type="term" value="C:cytoplasm"/>
    <property type="evidence" value="ECO:0007669"/>
    <property type="project" value="UniProtKB-SubCell"/>
</dbReference>
<keyword evidence="5 9" id="KW-0697">Rotamase</keyword>
<evidence type="ECO:0000256" key="8">
    <source>
        <dbReference type="ARBA" id="ARBA00037071"/>
    </source>
</evidence>
<dbReference type="PROSITE" id="PS50059">
    <property type="entry name" value="FKBP_PPIASE"/>
    <property type="match status" value="1"/>
</dbReference>
<comment type="caution">
    <text evidence="11">The sequence shown here is derived from an EMBL/GenBank/DDBJ whole genome shotgun (WGS) entry which is preliminary data.</text>
</comment>
<dbReference type="GO" id="GO:0003755">
    <property type="term" value="F:peptidyl-prolyl cis-trans isomerase activity"/>
    <property type="evidence" value="ECO:0007669"/>
    <property type="project" value="UniProtKB-KW"/>
</dbReference>
<keyword evidence="6" id="KW-0143">Chaperone</keyword>
<evidence type="ECO:0000256" key="9">
    <source>
        <dbReference type="PROSITE-ProRule" id="PRU00277"/>
    </source>
</evidence>
<dbReference type="InParanoid" id="A0A5C7ETN2"/>
<dbReference type="InterPro" id="IPR046357">
    <property type="entry name" value="PPIase_dom_sf"/>
</dbReference>
<keyword evidence="7 9" id="KW-0413">Isomerase</keyword>
<dbReference type="Proteomes" id="UP000321201">
    <property type="component" value="Unassembled WGS sequence"/>
</dbReference>
<keyword evidence="4" id="KW-0963">Cytoplasm</keyword>
<evidence type="ECO:0000256" key="7">
    <source>
        <dbReference type="ARBA" id="ARBA00023235"/>
    </source>
</evidence>
<evidence type="ECO:0000256" key="6">
    <source>
        <dbReference type="ARBA" id="ARBA00023186"/>
    </source>
</evidence>
<dbReference type="GO" id="GO:0042026">
    <property type="term" value="P:protein refolding"/>
    <property type="evidence" value="ECO:0007669"/>
    <property type="project" value="UniProtKB-ARBA"/>
</dbReference>
<evidence type="ECO:0000256" key="2">
    <source>
        <dbReference type="ARBA" id="ARBA00004496"/>
    </source>
</evidence>
<reference evidence="11 12" key="1">
    <citation type="submission" date="2019-08" db="EMBL/GenBank/DDBJ databases">
        <title>Pelomicrobium methylotrophicum gen. nov., sp. nov. a moderately thermophilic, facultatively anaerobic, lithoautotrophic and methylotrophic bacterium isolated from a terrestrial mud volcano.</title>
        <authorList>
            <person name="Slobodkina G.B."/>
            <person name="Merkel A.Y."/>
            <person name="Slobodkin A.I."/>
        </authorList>
    </citation>
    <scope>NUCLEOTIDE SEQUENCE [LARGE SCALE GENOMIC DNA]</scope>
    <source>
        <strain evidence="11 12">SM250</strain>
    </source>
</reference>
<evidence type="ECO:0000256" key="3">
    <source>
        <dbReference type="ARBA" id="ARBA00006577"/>
    </source>
</evidence>
<sequence>MTPRPATVGRHTVVEITYTIQDLQGRILEQCDLPVAYVHGVGGPLLEKIERALEGRAVGDRVEVTMSPEEGFGPHRPELTFTDDIDNVPPPYRRVGAEAEFANERGEVLRMRVTRIEGGKLTLDGNHPFAGMTLRFVVEVVGVREASPEEINSGVPRGAFLGFH</sequence>
<comment type="similarity">
    <text evidence="3">Belongs to the FKBP-type PPIase family.</text>
</comment>
<proteinExistence type="inferred from homology"/>
<accession>A0A5C7ETN2</accession>
<dbReference type="AlphaFoldDB" id="A0A5C7ETN2"/>
<name>A0A5C7ETN2_9PROT</name>
<evidence type="ECO:0000256" key="1">
    <source>
        <dbReference type="ARBA" id="ARBA00000971"/>
    </source>
</evidence>
<dbReference type="EMBL" id="VPFL01000008">
    <property type="protein sequence ID" value="TXF12063.1"/>
    <property type="molecule type" value="Genomic_DNA"/>
</dbReference>
<protein>
    <recommendedName>
        <fullName evidence="9">peptidylprolyl isomerase</fullName>
        <ecNumber evidence="9">5.2.1.8</ecNumber>
    </recommendedName>
</protein>
<dbReference type="PANTHER" id="PTHR47861">
    <property type="entry name" value="FKBP-TYPE PEPTIDYL-PROLYL CIS-TRANS ISOMERASE SLYD"/>
    <property type="match status" value="1"/>
</dbReference>
<dbReference type="EC" id="5.2.1.8" evidence="9"/>
<dbReference type="InterPro" id="IPR001179">
    <property type="entry name" value="PPIase_FKBP_dom"/>
</dbReference>
<evidence type="ECO:0000256" key="4">
    <source>
        <dbReference type="ARBA" id="ARBA00022490"/>
    </source>
</evidence>
<keyword evidence="12" id="KW-1185">Reference proteome</keyword>
<gene>
    <name evidence="11" type="ORF">FR698_07380</name>
</gene>
<evidence type="ECO:0000256" key="5">
    <source>
        <dbReference type="ARBA" id="ARBA00023110"/>
    </source>
</evidence>